<evidence type="ECO:0000256" key="2">
    <source>
        <dbReference type="ARBA" id="ARBA00022723"/>
    </source>
</evidence>
<dbReference type="InterPro" id="IPR001138">
    <property type="entry name" value="Zn2Cys6_DnaBD"/>
</dbReference>
<name>A0A1V6UPC8_9EURO</name>
<gene>
    <name evidence="9" type="ORF">PENCOP_c006G08200</name>
</gene>
<evidence type="ECO:0000256" key="6">
    <source>
        <dbReference type="ARBA" id="ARBA00023242"/>
    </source>
</evidence>
<comment type="caution">
    <text evidence="9">The sequence shown here is derived from an EMBL/GenBank/DDBJ whole genome shotgun (WGS) entry which is preliminary data.</text>
</comment>
<evidence type="ECO:0000256" key="5">
    <source>
        <dbReference type="ARBA" id="ARBA00023163"/>
    </source>
</evidence>
<dbReference type="GO" id="GO:0006351">
    <property type="term" value="P:DNA-templated transcription"/>
    <property type="evidence" value="ECO:0007669"/>
    <property type="project" value="InterPro"/>
</dbReference>
<dbReference type="PROSITE" id="PS00463">
    <property type="entry name" value="ZN2_CY6_FUNGAL_1"/>
    <property type="match status" value="1"/>
</dbReference>
<dbReference type="STRING" id="36646.A0A1V6UPC8"/>
<dbReference type="SMART" id="SM00906">
    <property type="entry name" value="Fungal_trans"/>
    <property type="match status" value="1"/>
</dbReference>
<keyword evidence="2" id="KW-0479">Metal-binding</keyword>
<protein>
    <recommendedName>
        <fullName evidence="8">Zn(2)-C6 fungal-type domain-containing protein</fullName>
    </recommendedName>
</protein>
<feature type="region of interest" description="Disordered" evidence="7">
    <location>
        <begin position="51"/>
        <end position="98"/>
    </location>
</feature>
<evidence type="ECO:0000256" key="1">
    <source>
        <dbReference type="ARBA" id="ARBA00004123"/>
    </source>
</evidence>
<dbReference type="InterPro" id="IPR050613">
    <property type="entry name" value="Sec_Metabolite_Reg"/>
</dbReference>
<dbReference type="InterPro" id="IPR007219">
    <property type="entry name" value="XnlR_reg_dom"/>
</dbReference>
<keyword evidence="3" id="KW-0805">Transcription regulation</keyword>
<proteinExistence type="predicted"/>
<dbReference type="PANTHER" id="PTHR31001:SF53">
    <property type="entry name" value="ZN(II)2CYS6 TRANSCRIPTION FACTOR (EUROFUNG)"/>
    <property type="match status" value="1"/>
</dbReference>
<evidence type="ECO:0000313" key="10">
    <source>
        <dbReference type="Proteomes" id="UP000191500"/>
    </source>
</evidence>
<evidence type="ECO:0000259" key="8">
    <source>
        <dbReference type="PROSITE" id="PS50048"/>
    </source>
</evidence>
<dbReference type="CDD" id="cd12148">
    <property type="entry name" value="fungal_TF_MHR"/>
    <property type="match status" value="1"/>
</dbReference>
<dbReference type="PANTHER" id="PTHR31001">
    <property type="entry name" value="UNCHARACTERIZED TRANSCRIPTIONAL REGULATORY PROTEIN"/>
    <property type="match status" value="1"/>
</dbReference>
<accession>A0A1V6UPC8</accession>
<feature type="compositionally biased region" description="Polar residues" evidence="7">
    <location>
        <begin position="70"/>
        <end position="83"/>
    </location>
</feature>
<keyword evidence="4" id="KW-0238">DNA-binding</keyword>
<dbReference type="Pfam" id="PF04082">
    <property type="entry name" value="Fungal_trans"/>
    <property type="match status" value="1"/>
</dbReference>
<dbReference type="GO" id="GO:0000981">
    <property type="term" value="F:DNA-binding transcription factor activity, RNA polymerase II-specific"/>
    <property type="evidence" value="ECO:0007669"/>
    <property type="project" value="InterPro"/>
</dbReference>
<dbReference type="PROSITE" id="PS50048">
    <property type="entry name" value="ZN2_CY6_FUNGAL_2"/>
    <property type="match status" value="1"/>
</dbReference>
<evidence type="ECO:0000256" key="4">
    <source>
        <dbReference type="ARBA" id="ARBA00023125"/>
    </source>
</evidence>
<feature type="domain" description="Zn(2)-C6 fungal-type" evidence="8">
    <location>
        <begin position="11"/>
        <end position="43"/>
    </location>
</feature>
<dbReference type="GO" id="GO:0003677">
    <property type="term" value="F:DNA binding"/>
    <property type="evidence" value="ECO:0007669"/>
    <property type="project" value="UniProtKB-KW"/>
</dbReference>
<sequence>MATRRNGQLSSCEPCRKSKLRCDHQTPICGRCIGHGQAERCFYHPAPLTQPRARPSRVISRRPKRHQRPENQSVFRLDQNISSMAIPGPPPGLPPNTVGGNTLCDQHIAQWTAKEKRTLTPGLLGLVSPKDIFSEYENTLCVEEPDNLSATTVPETAYPPSDSNQVLLGAQILSHLQKIRWFHEIIELKNKISPAWVLGTTLTRALCDSMEQMYDCAVHNSQDTHASLATLSHQIFVNTSKDIQLNPSMNVSEYFDSMAPRWETVGLVFALLGTSLFHTPDDDPVFTHRNPWKLEKCQLKNVATAISDICYQFCNSAGTTSDPFCLLIAQQIVLLTSMFGDSDYRVWQKLGDLSTVVYALDLHQSDGDVEEKIPFFLMEIRKRTMVCAYAIDKELATFLGRPPRICSRYCSIPLPLDISYEKMVSSRSEREKSPQNLDTHGWNIEGNLTVGVRLRVVLMTSLLRESILELSLSPSTQHIPARVEELIQESRQTQQELPSFLHWSPEQAAAGAYNFPRDEGRTFAHIEFTYQEFLLRRILLKRLGINSPGLIQSSLEIVTTLLDMIAMRNRSGHSVINLLWDLCHMGLPAAGVLTSKLLSEHSPQTSKPPATPLSANVRSLSIEKLNIFVSHLAVMVRPHEGNYEIVQQGTRFIRRMLDRIVSSECSQPAMLASDIDLSENWMDGCDLDVNLDFMAWFDSIHWKQDPLLNFT</sequence>
<dbReference type="SUPFAM" id="SSF57701">
    <property type="entry name" value="Zn2/Cys6 DNA-binding domain"/>
    <property type="match status" value="1"/>
</dbReference>
<keyword evidence="6" id="KW-0539">Nucleus</keyword>
<evidence type="ECO:0000313" key="9">
    <source>
        <dbReference type="EMBL" id="OQE40276.1"/>
    </source>
</evidence>
<dbReference type="InterPro" id="IPR036864">
    <property type="entry name" value="Zn2-C6_fun-type_DNA-bd_sf"/>
</dbReference>
<reference evidence="10" key="1">
    <citation type="journal article" date="2017" name="Nat. Microbiol.">
        <title>Global analysis of biosynthetic gene clusters reveals vast potential of secondary metabolite production in Penicillium species.</title>
        <authorList>
            <person name="Nielsen J.C."/>
            <person name="Grijseels S."/>
            <person name="Prigent S."/>
            <person name="Ji B."/>
            <person name="Dainat J."/>
            <person name="Nielsen K.F."/>
            <person name="Frisvad J.C."/>
            <person name="Workman M."/>
            <person name="Nielsen J."/>
        </authorList>
    </citation>
    <scope>NUCLEOTIDE SEQUENCE [LARGE SCALE GENOMIC DNA]</scope>
    <source>
        <strain evidence="10">IBT 31321</strain>
    </source>
</reference>
<keyword evidence="5" id="KW-0804">Transcription</keyword>
<dbReference type="Pfam" id="PF00172">
    <property type="entry name" value="Zn_clus"/>
    <property type="match status" value="1"/>
</dbReference>
<organism evidence="9 10">
    <name type="scientific">Penicillium coprophilum</name>
    <dbReference type="NCBI Taxonomy" id="36646"/>
    <lineage>
        <taxon>Eukaryota</taxon>
        <taxon>Fungi</taxon>
        <taxon>Dikarya</taxon>
        <taxon>Ascomycota</taxon>
        <taxon>Pezizomycotina</taxon>
        <taxon>Eurotiomycetes</taxon>
        <taxon>Eurotiomycetidae</taxon>
        <taxon>Eurotiales</taxon>
        <taxon>Aspergillaceae</taxon>
        <taxon>Penicillium</taxon>
    </lineage>
</organism>
<dbReference type="Proteomes" id="UP000191500">
    <property type="component" value="Unassembled WGS sequence"/>
</dbReference>
<keyword evidence="10" id="KW-1185">Reference proteome</keyword>
<dbReference type="AlphaFoldDB" id="A0A1V6UPC8"/>
<dbReference type="GO" id="GO:0008270">
    <property type="term" value="F:zinc ion binding"/>
    <property type="evidence" value="ECO:0007669"/>
    <property type="project" value="InterPro"/>
</dbReference>
<dbReference type="CDD" id="cd00067">
    <property type="entry name" value="GAL4"/>
    <property type="match status" value="1"/>
</dbReference>
<dbReference type="SMART" id="SM00066">
    <property type="entry name" value="GAL4"/>
    <property type="match status" value="1"/>
</dbReference>
<dbReference type="Gene3D" id="4.10.240.10">
    <property type="entry name" value="Zn(2)-C6 fungal-type DNA-binding domain"/>
    <property type="match status" value="1"/>
</dbReference>
<evidence type="ECO:0000256" key="7">
    <source>
        <dbReference type="SAM" id="MobiDB-lite"/>
    </source>
</evidence>
<dbReference type="GO" id="GO:0005634">
    <property type="term" value="C:nucleus"/>
    <property type="evidence" value="ECO:0007669"/>
    <property type="project" value="UniProtKB-SubCell"/>
</dbReference>
<evidence type="ECO:0000256" key="3">
    <source>
        <dbReference type="ARBA" id="ARBA00023015"/>
    </source>
</evidence>
<comment type="subcellular location">
    <subcellularLocation>
        <location evidence="1">Nucleus</location>
    </subcellularLocation>
</comment>
<dbReference type="EMBL" id="MDDG01000006">
    <property type="protein sequence ID" value="OQE40276.1"/>
    <property type="molecule type" value="Genomic_DNA"/>
</dbReference>